<evidence type="ECO:0000313" key="4">
    <source>
        <dbReference type="Proteomes" id="UP000831775"/>
    </source>
</evidence>
<dbReference type="Gene3D" id="3.20.20.140">
    <property type="entry name" value="Metal-dependent hydrolases"/>
    <property type="match status" value="1"/>
</dbReference>
<accession>A0ABY4FZE9</accession>
<dbReference type="SUPFAM" id="SSF51556">
    <property type="entry name" value="Metallo-dependent hydrolases"/>
    <property type="match status" value="1"/>
</dbReference>
<dbReference type="InterPro" id="IPR006680">
    <property type="entry name" value="Amidohydro-rel"/>
</dbReference>
<reference evidence="3 4" key="1">
    <citation type="submission" date="2022-04" db="EMBL/GenBank/DDBJ databases">
        <title>Leucobacter sp. isolated from rhizosphere of onion.</title>
        <authorList>
            <person name="Won M."/>
            <person name="Lee C.-M."/>
            <person name="Woen H.-Y."/>
            <person name="Kwon S.-W."/>
        </authorList>
    </citation>
    <scope>NUCLEOTIDE SEQUENCE [LARGE SCALE GENOMIC DNA]</scope>
    <source>
        <strain evidence="3 4">H25R-14</strain>
    </source>
</reference>
<protein>
    <submittedName>
        <fullName evidence="3">Amidohydrolase</fullName>
    </submittedName>
</protein>
<evidence type="ECO:0000259" key="2">
    <source>
        <dbReference type="Pfam" id="PF01979"/>
    </source>
</evidence>
<dbReference type="CDD" id="cd01298">
    <property type="entry name" value="ATZ_TRZ_like"/>
    <property type="match status" value="1"/>
</dbReference>
<sequence>MTEQDQRTETAPSSETAPNAETVLRAEAMLTPDGVVTDAELAFDADGRITYAGPARPASVVTHELAGRVLMPGLVNGHTHSAMTLLRGVSDDEGFMPWLAAVQSLEQHLTHEDVAVGLQLAMVEMIETGTTAFADMYHWDAELIELVRSAGMRVLAAPASFSPEIVGFPSVSPWNGADATDETEALAERYANDPQIRIAYGPHAPYTCPPEFLSDIARRAVERGIPIHTHISESAAEVEQILERYGATPGDHLESVGLFEASVLAAHCVHITDREIELFARTGTAVSHNPVSNLKLGNGIARLPELMDAGIRLTLGTDSVASNNSLDLFEEIKTGTILHRGARQDAAIVRAADVIDIATSRGAEAIGFPETGALEPGRLADVIALDVTGSAATPFDPASLVSHLGFGATGADVREVFIGGRHVYADGAHTTLDAAAIRDRATAARHRLSEAAAAATD</sequence>
<name>A0ABY4FZE9_9MICO</name>
<gene>
    <name evidence="3" type="ORF">MUN76_06520</name>
</gene>
<keyword evidence="1" id="KW-0378">Hydrolase</keyword>
<keyword evidence="4" id="KW-1185">Reference proteome</keyword>
<dbReference type="InterPro" id="IPR011059">
    <property type="entry name" value="Metal-dep_hydrolase_composite"/>
</dbReference>
<dbReference type="SUPFAM" id="SSF51338">
    <property type="entry name" value="Composite domain of metallo-dependent hydrolases"/>
    <property type="match status" value="1"/>
</dbReference>
<dbReference type="Pfam" id="PF01979">
    <property type="entry name" value="Amidohydro_1"/>
    <property type="match status" value="1"/>
</dbReference>
<dbReference type="RefSeq" id="WP_244688207.1">
    <property type="nucleotide sequence ID" value="NZ_CP095043.1"/>
</dbReference>
<dbReference type="PANTHER" id="PTHR43794">
    <property type="entry name" value="AMINOHYDROLASE SSNA-RELATED"/>
    <property type="match status" value="1"/>
</dbReference>
<evidence type="ECO:0000256" key="1">
    <source>
        <dbReference type="ARBA" id="ARBA00022801"/>
    </source>
</evidence>
<dbReference type="InterPro" id="IPR032466">
    <property type="entry name" value="Metal_Hydrolase"/>
</dbReference>
<evidence type="ECO:0000313" key="3">
    <source>
        <dbReference type="EMBL" id="UOQ61606.1"/>
    </source>
</evidence>
<dbReference type="PANTHER" id="PTHR43794:SF11">
    <property type="entry name" value="AMIDOHYDROLASE-RELATED DOMAIN-CONTAINING PROTEIN"/>
    <property type="match status" value="1"/>
</dbReference>
<dbReference type="Proteomes" id="UP000831775">
    <property type="component" value="Chromosome"/>
</dbReference>
<organism evidence="3 4">
    <name type="scientific">Leucobacter rhizosphaerae</name>
    <dbReference type="NCBI Taxonomy" id="2932245"/>
    <lineage>
        <taxon>Bacteria</taxon>
        <taxon>Bacillati</taxon>
        <taxon>Actinomycetota</taxon>
        <taxon>Actinomycetes</taxon>
        <taxon>Micrococcales</taxon>
        <taxon>Microbacteriaceae</taxon>
        <taxon>Leucobacter</taxon>
    </lineage>
</organism>
<dbReference type="EMBL" id="CP095043">
    <property type="protein sequence ID" value="UOQ61606.1"/>
    <property type="molecule type" value="Genomic_DNA"/>
</dbReference>
<dbReference type="Gene3D" id="2.30.40.10">
    <property type="entry name" value="Urease, subunit C, domain 1"/>
    <property type="match status" value="1"/>
</dbReference>
<dbReference type="InterPro" id="IPR050287">
    <property type="entry name" value="MTA/SAH_deaminase"/>
</dbReference>
<feature type="domain" description="Amidohydrolase-related" evidence="2">
    <location>
        <begin position="69"/>
        <end position="422"/>
    </location>
</feature>
<proteinExistence type="predicted"/>